<protein>
    <recommendedName>
        <fullName evidence="2">histidine kinase</fullName>
        <ecNumber evidence="2">2.7.13.3</ecNumber>
    </recommendedName>
</protein>
<dbReference type="RefSeq" id="WP_191175758.1">
    <property type="nucleotide sequence ID" value="NZ_JACWMW010000002.1"/>
</dbReference>
<evidence type="ECO:0000256" key="8">
    <source>
        <dbReference type="PROSITE-ProRule" id="PRU00339"/>
    </source>
</evidence>
<proteinExistence type="predicted"/>
<dbReference type="Gene3D" id="1.25.40.10">
    <property type="entry name" value="Tetratricopeptide repeat domain"/>
    <property type="match status" value="1"/>
</dbReference>
<dbReference type="InterPro" id="IPR019734">
    <property type="entry name" value="TPR_rpt"/>
</dbReference>
<keyword evidence="9" id="KW-1133">Transmembrane helix</keyword>
<evidence type="ECO:0000256" key="4">
    <source>
        <dbReference type="ARBA" id="ARBA00022679"/>
    </source>
</evidence>
<dbReference type="InterPro" id="IPR005467">
    <property type="entry name" value="His_kinase_dom"/>
</dbReference>
<dbReference type="InterPro" id="IPR011990">
    <property type="entry name" value="TPR-like_helical_dom_sf"/>
</dbReference>
<keyword evidence="3" id="KW-0597">Phosphoprotein</keyword>
<gene>
    <name evidence="11" type="ORF">IDJ75_11500</name>
</gene>
<dbReference type="Gene3D" id="3.30.565.10">
    <property type="entry name" value="Histidine kinase-like ATPase, C-terminal domain"/>
    <property type="match status" value="1"/>
</dbReference>
<dbReference type="SMART" id="SM00387">
    <property type="entry name" value="HATPase_c"/>
    <property type="match status" value="1"/>
</dbReference>
<dbReference type="InterPro" id="IPR003594">
    <property type="entry name" value="HATPase_dom"/>
</dbReference>
<evidence type="ECO:0000256" key="7">
    <source>
        <dbReference type="ARBA" id="ARBA00022840"/>
    </source>
</evidence>
<keyword evidence="6 11" id="KW-0418">Kinase</keyword>
<evidence type="ECO:0000256" key="2">
    <source>
        <dbReference type="ARBA" id="ARBA00012438"/>
    </source>
</evidence>
<dbReference type="PROSITE" id="PS50109">
    <property type="entry name" value="HIS_KIN"/>
    <property type="match status" value="1"/>
</dbReference>
<dbReference type="PROSITE" id="PS50005">
    <property type="entry name" value="TPR"/>
    <property type="match status" value="1"/>
</dbReference>
<dbReference type="Proteomes" id="UP000618754">
    <property type="component" value="Unassembled WGS sequence"/>
</dbReference>
<dbReference type="InterPro" id="IPR036890">
    <property type="entry name" value="HATPase_C_sf"/>
</dbReference>
<dbReference type="EC" id="2.7.13.3" evidence="2"/>
<keyword evidence="4" id="KW-0808">Transferase</keyword>
<keyword evidence="5" id="KW-0547">Nucleotide-binding</keyword>
<dbReference type="InterPro" id="IPR011495">
    <property type="entry name" value="Sig_transdc_His_kin_sub2_dim/P"/>
</dbReference>
<organism evidence="11 12">
    <name type="scientific">Mucilaginibacter rigui</name>
    <dbReference type="NCBI Taxonomy" id="534635"/>
    <lineage>
        <taxon>Bacteria</taxon>
        <taxon>Pseudomonadati</taxon>
        <taxon>Bacteroidota</taxon>
        <taxon>Sphingobacteriia</taxon>
        <taxon>Sphingobacteriales</taxon>
        <taxon>Sphingobacteriaceae</taxon>
        <taxon>Mucilaginibacter</taxon>
    </lineage>
</organism>
<feature type="repeat" description="TPR" evidence="8">
    <location>
        <begin position="244"/>
        <end position="277"/>
    </location>
</feature>
<dbReference type="EMBL" id="JACWMW010000002">
    <property type="protein sequence ID" value="MBD1385907.1"/>
    <property type="molecule type" value="Genomic_DNA"/>
</dbReference>
<dbReference type="GO" id="GO:0016301">
    <property type="term" value="F:kinase activity"/>
    <property type="evidence" value="ECO:0007669"/>
    <property type="project" value="UniProtKB-KW"/>
</dbReference>
<dbReference type="SUPFAM" id="SSF55874">
    <property type="entry name" value="ATPase domain of HSP90 chaperone/DNA topoisomerase II/histidine kinase"/>
    <property type="match status" value="1"/>
</dbReference>
<accession>A0ABR7X7Y8</accession>
<keyword evidence="7" id="KW-0067">ATP-binding</keyword>
<feature type="transmembrane region" description="Helical" evidence="9">
    <location>
        <begin position="492"/>
        <end position="512"/>
    </location>
</feature>
<dbReference type="Pfam" id="PF02518">
    <property type="entry name" value="HATPase_c"/>
    <property type="match status" value="1"/>
</dbReference>
<keyword evidence="9" id="KW-0472">Membrane</keyword>
<evidence type="ECO:0000256" key="1">
    <source>
        <dbReference type="ARBA" id="ARBA00000085"/>
    </source>
</evidence>
<keyword evidence="12" id="KW-1185">Reference proteome</keyword>
<name>A0ABR7X7Y8_9SPHI</name>
<evidence type="ECO:0000313" key="11">
    <source>
        <dbReference type="EMBL" id="MBD1385907.1"/>
    </source>
</evidence>
<evidence type="ECO:0000256" key="5">
    <source>
        <dbReference type="ARBA" id="ARBA00022741"/>
    </source>
</evidence>
<dbReference type="Gene3D" id="3.30.450.20">
    <property type="entry name" value="PAS domain"/>
    <property type="match status" value="1"/>
</dbReference>
<evidence type="ECO:0000313" key="12">
    <source>
        <dbReference type="Proteomes" id="UP000618754"/>
    </source>
</evidence>
<dbReference type="PANTHER" id="PTHR41523">
    <property type="entry name" value="TWO-COMPONENT SYSTEM SENSOR PROTEIN"/>
    <property type="match status" value="1"/>
</dbReference>
<dbReference type="Pfam" id="PF07568">
    <property type="entry name" value="HisKA_2"/>
    <property type="match status" value="1"/>
</dbReference>
<comment type="catalytic activity">
    <reaction evidence="1">
        <text>ATP + protein L-histidine = ADP + protein N-phospho-L-histidine.</text>
        <dbReference type="EC" id="2.7.13.3"/>
    </reaction>
</comment>
<evidence type="ECO:0000256" key="9">
    <source>
        <dbReference type="SAM" id="Phobius"/>
    </source>
</evidence>
<sequence length="755" mass="86210">MLINQALKAGTGAQIKVSSPDSLVQVKMDLRQTVPDRKIIERLLNTAKRFATGDSSNGKWRIGRACAEKVISLAKNNDLRNLRNEAMFFNSWYLFAQNRYKEAIAGIKVIAESQRKWGESKEELITWTQLATQLTGQKEYLQERLNCFQQLKVLYAAQHDAVNSIGMDKEIADILLNQGKLDQAEALLLKVIGAYKAIHYKKLHYTYDLLASIERLRKNIDNDLHYRLEVVKSMEATGDYYYQTQYYTGLAAAYKNLKKYNLAEKYYDKALAAKNSVFYNYSYYYVVSSAAENLMFENKYEQAYALLNTKIKLNNPIDLKWDVQVNQAKGRYFLHKNMPSVAIYYFNKSAIKADSAYKYQNLAGYTYFSYIIRVSKAFTVLKQFREAVAILKRLSKIPTTLFDPYISSQYEQQLYILDSASRNFKGAFEHYRKYKGLLDTVNNVDKTRKIDSIQYAFESLGKDQELLLKVKNIANLTKISDLQKVKIRQSNIIQTMIIIGLVLLLGFSILLIRNNRLLNGQRVEISRKNQSLSLLNKKQGVLITEKEWLIKEIHHRVKNNLQIVISLLNSQSTYLNDDAALSVIRESQHRMQSISLIHQKLYQSESLARIDMFEYIMELTDYLKDSFCGQKEIDIDLQVEPVTLDVAQAVPIGLILNEAITNSIKYAFGPGQCGKVTITLDEPDAQSILISVADNGPGLSVDFDIDANMSLGMSLMKGLSRQLNGQLSVFNNGGLTISVLIPKEMPVEINEECEV</sequence>
<evidence type="ECO:0000259" key="10">
    <source>
        <dbReference type="PROSITE" id="PS50109"/>
    </source>
</evidence>
<comment type="caution">
    <text evidence="11">The sequence shown here is derived from an EMBL/GenBank/DDBJ whole genome shotgun (WGS) entry which is preliminary data.</text>
</comment>
<keyword evidence="8" id="KW-0802">TPR repeat</keyword>
<dbReference type="SUPFAM" id="SSF81901">
    <property type="entry name" value="HCP-like"/>
    <property type="match status" value="1"/>
</dbReference>
<feature type="domain" description="Histidine kinase" evidence="10">
    <location>
        <begin position="552"/>
        <end position="745"/>
    </location>
</feature>
<dbReference type="PANTHER" id="PTHR41523:SF8">
    <property type="entry name" value="ETHYLENE RESPONSE SENSOR PROTEIN"/>
    <property type="match status" value="1"/>
</dbReference>
<dbReference type="SUPFAM" id="SSF48452">
    <property type="entry name" value="TPR-like"/>
    <property type="match status" value="2"/>
</dbReference>
<evidence type="ECO:0000256" key="6">
    <source>
        <dbReference type="ARBA" id="ARBA00022777"/>
    </source>
</evidence>
<evidence type="ECO:0000256" key="3">
    <source>
        <dbReference type="ARBA" id="ARBA00022553"/>
    </source>
</evidence>
<keyword evidence="9" id="KW-0812">Transmembrane</keyword>
<reference evidence="11 12" key="1">
    <citation type="submission" date="2020-09" db="EMBL/GenBank/DDBJ databases">
        <title>Novel species of Mucilaginibacter isolated from a glacier on the Tibetan Plateau.</title>
        <authorList>
            <person name="Liu Q."/>
            <person name="Xin Y.-H."/>
        </authorList>
    </citation>
    <scope>NUCLEOTIDE SEQUENCE [LARGE SCALE GENOMIC DNA]</scope>
    <source>
        <strain evidence="11 12">CGMCC 1.13878</strain>
    </source>
</reference>